<feature type="transmembrane region" description="Helical" evidence="2">
    <location>
        <begin position="82"/>
        <end position="102"/>
    </location>
</feature>
<gene>
    <name evidence="3" type="ORF">BJX63DRAFT_39702</name>
</gene>
<keyword evidence="2" id="KW-0812">Transmembrane</keyword>
<feature type="transmembrane region" description="Helical" evidence="2">
    <location>
        <begin position="43"/>
        <end position="76"/>
    </location>
</feature>
<name>A0ABR4GYI7_9EURO</name>
<evidence type="ECO:0000256" key="1">
    <source>
        <dbReference type="SAM" id="MobiDB-lite"/>
    </source>
</evidence>
<dbReference type="EMBL" id="JBFXLT010000116">
    <property type="protein sequence ID" value="KAL2808266.1"/>
    <property type="molecule type" value="Genomic_DNA"/>
</dbReference>
<feature type="region of interest" description="Disordered" evidence="1">
    <location>
        <begin position="176"/>
        <end position="208"/>
    </location>
</feature>
<feature type="transmembrane region" description="Helical" evidence="2">
    <location>
        <begin position="139"/>
        <end position="166"/>
    </location>
</feature>
<dbReference type="Proteomes" id="UP001610334">
    <property type="component" value="Unassembled WGS sequence"/>
</dbReference>
<evidence type="ECO:0000313" key="4">
    <source>
        <dbReference type="Proteomes" id="UP001610334"/>
    </source>
</evidence>
<keyword evidence="2" id="KW-0472">Membrane</keyword>
<evidence type="ECO:0000256" key="2">
    <source>
        <dbReference type="SAM" id="Phobius"/>
    </source>
</evidence>
<reference evidence="3 4" key="1">
    <citation type="submission" date="2024-07" db="EMBL/GenBank/DDBJ databases">
        <title>Section-level genome sequencing and comparative genomics of Aspergillus sections Usti and Cavernicolus.</title>
        <authorList>
            <consortium name="Lawrence Berkeley National Laboratory"/>
            <person name="Nybo J.L."/>
            <person name="Vesth T.C."/>
            <person name="Theobald S."/>
            <person name="Frisvad J.C."/>
            <person name="Larsen T.O."/>
            <person name="Kjaerboelling I."/>
            <person name="Rothschild-Mancinelli K."/>
            <person name="Lyhne E.K."/>
            <person name="Kogle M.E."/>
            <person name="Barry K."/>
            <person name="Clum A."/>
            <person name="Na H."/>
            <person name="Ledsgaard L."/>
            <person name="Lin J."/>
            <person name="Lipzen A."/>
            <person name="Kuo A."/>
            <person name="Riley R."/>
            <person name="Mondo S."/>
            <person name="Labutti K."/>
            <person name="Haridas S."/>
            <person name="Pangalinan J."/>
            <person name="Salamov A.A."/>
            <person name="Simmons B.A."/>
            <person name="Magnuson J.K."/>
            <person name="Chen J."/>
            <person name="Drula E."/>
            <person name="Henrissat B."/>
            <person name="Wiebenga A."/>
            <person name="Lubbers R.J."/>
            <person name="Gomes A.C."/>
            <person name="Makela M.R."/>
            <person name="Stajich J."/>
            <person name="Grigoriev I.V."/>
            <person name="Mortensen U.H."/>
            <person name="De Vries R.P."/>
            <person name="Baker S.E."/>
            <person name="Andersen M.R."/>
        </authorList>
    </citation>
    <scope>NUCLEOTIDE SEQUENCE [LARGE SCALE GENOMIC DNA]</scope>
    <source>
        <strain evidence="3 4">CBS 588.65</strain>
    </source>
</reference>
<keyword evidence="2" id="KW-1133">Transmembrane helix</keyword>
<proteinExistence type="predicted"/>
<accession>A0ABR4GYI7</accession>
<evidence type="ECO:0008006" key="5">
    <source>
        <dbReference type="Google" id="ProtNLM"/>
    </source>
</evidence>
<feature type="transmembrane region" description="Helical" evidence="2">
    <location>
        <begin position="6"/>
        <end position="36"/>
    </location>
</feature>
<keyword evidence="4" id="KW-1185">Reference proteome</keyword>
<evidence type="ECO:0000313" key="3">
    <source>
        <dbReference type="EMBL" id="KAL2808266.1"/>
    </source>
</evidence>
<sequence>MPVIIIVMVIPVIIAVIPVIIMVIIIVDSVIVIVVIQVVGDAIVIPVVVVVVVPVIIMIIMVIIVVDSIVVIVIIHVVSDAVVIPVVVVVVVVPVIIVIIAWRGRGGRDRNNGNRDSGLPNASSGGGADYGRTGAIIPVIIPVIVVVIVVSMVIMVIVPAVIIIVANAEDATGSAGLAAEKTTHSSGLGDTRVRGNEAQASDGEDPERGEMHLQASVLIVKKFGVLERPVC</sequence>
<comment type="caution">
    <text evidence="3">The sequence shown here is derived from an EMBL/GenBank/DDBJ whole genome shotgun (WGS) entry which is preliminary data.</text>
</comment>
<protein>
    <recommendedName>
        <fullName evidence="5">ABC transmembrane type-1 domain-containing protein</fullName>
    </recommendedName>
</protein>
<organism evidence="3 4">
    <name type="scientific">Aspergillus granulosus</name>
    <dbReference type="NCBI Taxonomy" id="176169"/>
    <lineage>
        <taxon>Eukaryota</taxon>
        <taxon>Fungi</taxon>
        <taxon>Dikarya</taxon>
        <taxon>Ascomycota</taxon>
        <taxon>Pezizomycotina</taxon>
        <taxon>Eurotiomycetes</taxon>
        <taxon>Eurotiomycetidae</taxon>
        <taxon>Eurotiales</taxon>
        <taxon>Aspergillaceae</taxon>
        <taxon>Aspergillus</taxon>
        <taxon>Aspergillus subgen. Nidulantes</taxon>
    </lineage>
</organism>